<dbReference type="InterPro" id="IPR043129">
    <property type="entry name" value="ATPase_NBD"/>
</dbReference>
<keyword evidence="8 16" id="KW-0808">Transferase</keyword>
<feature type="binding site" evidence="16">
    <location>
        <position position="132"/>
    </location>
    <ligand>
        <name>ATP</name>
        <dbReference type="ChEBI" id="CHEBI:30616"/>
    </ligand>
</feature>
<comment type="cofactor">
    <cofactor evidence="2">
        <name>K(+)</name>
        <dbReference type="ChEBI" id="CHEBI:29103"/>
    </cofactor>
</comment>
<evidence type="ECO:0000256" key="2">
    <source>
        <dbReference type="ARBA" id="ARBA00001958"/>
    </source>
</evidence>
<evidence type="ECO:0000256" key="4">
    <source>
        <dbReference type="ARBA" id="ARBA00005225"/>
    </source>
</evidence>
<evidence type="ECO:0000256" key="5">
    <source>
        <dbReference type="ARBA" id="ARBA00011738"/>
    </source>
</evidence>
<evidence type="ECO:0000256" key="13">
    <source>
        <dbReference type="ARBA" id="ARBA00022993"/>
    </source>
</evidence>
<feature type="binding site" evidence="16">
    <location>
        <begin position="6"/>
        <end position="13"/>
    </location>
    <ligand>
        <name>ATP</name>
        <dbReference type="ChEBI" id="CHEBI:30616"/>
    </ligand>
</feature>
<dbReference type="GO" id="GO:0004594">
    <property type="term" value="F:pantothenate kinase activity"/>
    <property type="evidence" value="ECO:0007669"/>
    <property type="project" value="UniProtKB-UniRule"/>
</dbReference>
<dbReference type="EMBL" id="DVFK01000076">
    <property type="protein sequence ID" value="HIQ67905.1"/>
    <property type="molecule type" value="Genomic_DNA"/>
</dbReference>
<comment type="subcellular location">
    <subcellularLocation>
        <location evidence="3 16">Cytoplasm</location>
    </subcellularLocation>
</comment>
<evidence type="ECO:0000256" key="3">
    <source>
        <dbReference type="ARBA" id="ARBA00004496"/>
    </source>
</evidence>
<evidence type="ECO:0000313" key="17">
    <source>
        <dbReference type="EMBL" id="HIQ67905.1"/>
    </source>
</evidence>
<gene>
    <name evidence="16" type="primary">coaX</name>
    <name evidence="17" type="ORF">IAB74_05305</name>
</gene>
<evidence type="ECO:0000256" key="16">
    <source>
        <dbReference type="HAMAP-Rule" id="MF_01274"/>
    </source>
</evidence>
<keyword evidence="7 16" id="KW-0963">Cytoplasm</keyword>
<comment type="cofactor">
    <cofactor evidence="16">
        <name>NH4(+)</name>
        <dbReference type="ChEBI" id="CHEBI:28938"/>
    </cofactor>
    <cofactor evidence="16">
        <name>K(+)</name>
        <dbReference type="ChEBI" id="CHEBI:29103"/>
    </cofactor>
    <text evidence="16">A monovalent cation. Ammonium or potassium.</text>
</comment>
<evidence type="ECO:0000256" key="10">
    <source>
        <dbReference type="ARBA" id="ARBA00022777"/>
    </source>
</evidence>
<dbReference type="PANTHER" id="PTHR34265:SF1">
    <property type="entry name" value="TYPE III PANTOTHENATE KINASE"/>
    <property type="match status" value="1"/>
</dbReference>
<keyword evidence="16" id="KW-0479">Metal-binding</keyword>
<dbReference type="GO" id="GO:0005524">
    <property type="term" value="F:ATP binding"/>
    <property type="evidence" value="ECO:0007669"/>
    <property type="project" value="UniProtKB-UniRule"/>
</dbReference>
<proteinExistence type="inferred from homology"/>
<dbReference type="HAMAP" id="MF_01274">
    <property type="entry name" value="Pantothen_kinase_3"/>
    <property type="match status" value="1"/>
</dbReference>
<feature type="binding site" evidence="16">
    <location>
        <begin position="107"/>
        <end position="110"/>
    </location>
    <ligand>
        <name>substrate</name>
    </ligand>
</feature>
<dbReference type="GO" id="GO:0005737">
    <property type="term" value="C:cytoplasm"/>
    <property type="evidence" value="ECO:0007669"/>
    <property type="project" value="UniProtKB-SubCell"/>
</dbReference>
<evidence type="ECO:0000256" key="7">
    <source>
        <dbReference type="ARBA" id="ARBA00022490"/>
    </source>
</evidence>
<reference evidence="17" key="2">
    <citation type="journal article" date="2021" name="PeerJ">
        <title>Extensive microbial diversity within the chicken gut microbiome revealed by metagenomics and culture.</title>
        <authorList>
            <person name="Gilroy R."/>
            <person name="Ravi A."/>
            <person name="Getino M."/>
            <person name="Pursley I."/>
            <person name="Horton D.L."/>
            <person name="Alikhan N.F."/>
            <person name="Baker D."/>
            <person name="Gharbi K."/>
            <person name="Hall N."/>
            <person name="Watson M."/>
            <person name="Adriaenssens E.M."/>
            <person name="Foster-Nyarko E."/>
            <person name="Jarju S."/>
            <person name="Secka A."/>
            <person name="Antonio M."/>
            <person name="Oren A."/>
            <person name="Chaudhuri R.R."/>
            <person name="La Ragione R."/>
            <person name="Hildebrand F."/>
            <person name="Pallen M.J."/>
        </authorList>
    </citation>
    <scope>NUCLEOTIDE SEQUENCE</scope>
    <source>
        <strain evidence="17">13361</strain>
    </source>
</reference>
<dbReference type="GO" id="GO:0046872">
    <property type="term" value="F:metal ion binding"/>
    <property type="evidence" value="ECO:0007669"/>
    <property type="project" value="UniProtKB-KW"/>
</dbReference>
<feature type="binding site" evidence="16">
    <location>
        <position position="184"/>
    </location>
    <ligand>
        <name>substrate</name>
    </ligand>
</feature>
<comment type="subunit">
    <text evidence="5 16">Homodimer.</text>
</comment>
<dbReference type="PANTHER" id="PTHR34265">
    <property type="entry name" value="TYPE III PANTOTHENATE KINASE"/>
    <property type="match status" value="1"/>
</dbReference>
<reference evidence="17" key="1">
    <citation type="submission" date="2020-10" db="EMBL/GenBank/DDBJ databases">
        <authorList>
            <person name="Gilroy R."/>
        </authorList>
    </citation>
    <scope>NUCLEOTIDE SEQUENCE</scope>
    <source>
        <strain evidence="17">13361</strain>
    </source>
</reference>
<feature type="binding site" evidence="16">
    <location>
        <position position="129"/>
    </location>
    <ligand>
        <name>K(+)</name>
        <dbReference type="ChEBI" id="CHEBI:29103"/>
    </ligand>
</feature>
<evidence type="ECO:0000256" key="6">
    <source>
        <dbReference type="ARBA" id="ARBA00012102"/>
    </source>
</evidence>
<dbReference type="GO" id="GO:0015937">
    <property type="term" value="P:coenzyme A biosynthetic process"/>
    <property type="evidence" value="ECO:0007669"/>
    <property type="project" value="UniProtKB-UniRule"/>
</dbReference>
<organism evidence="17 18">
    <name type="scientific">Candidatus Faecousia excrementigallinarum</name>
    <dbReference type="NCBI Taxonomy" id="2840806"/>
    <lineage>
        <taxon>Bacteria</taxon>
        <taxon>Bacillati</taxon>
        <taxon>Bacillota</taxon>
        <taxon>Clostridia</taxon>
        <taxon>Eubacteriales</taxon>
        <taxon>Oscillospiraceae</taxon>
        <taxon>Faecousia</taxon>
    </lineage>
</organism>
<dbReference type="CDD" id="cd24015">
    <property type="entry name" value="ASKHA_NBD_PanK-III"/>
    <property type="match status" value="1"/>
</dbReference>
<evidence type="ECO:0000256" key="12">
    <source>
        <dbReference type="ARBA" id="ARBA00022958"/>
    </source>
</evidence>
<comment type="function">
    <text evidence="16">Catalyzes the phosphorylation of pantothenate (Pan), the first step in CoA biosynthesis.</text>
</comment>
<dbReference type="NCBIfam" id="NF009855">
    <property type="entry name" value="PRK13321.1"/>
    <property type="match status" value="1"/>
</dbReference>
<keyword evidence="10 16" id="KW-0418">Kinase</keyword>
<keyword evidence="12 16" id="KW-0630">Potassium</keyword>
<name>A0A9D0Z4R5_9FIRM</name>
<comment type="catalytic activity">
    <reaction evidence="1 16">
        <text>(R)-pantothenate + ATP = (R)-4'-phosphopantothenate + ADP + H(+)</text>
        <dbReference type="Rhea" id="RHEA:16373"/>
        <dbReference type="ChEBI" id="CHEBI:10986"/>
        <dbReference type="ChEBI" id="CHEBI:15378"/>
        <dbReference type="ChEBI" id="CHEBI:29032"/>
        <dbReference type="ChEBI" id="CHEBI:30616"/>
        <dbReference type="ChEBI" id="CHEBI:456216"/>
        <dbReference type="EC" id="2.7.1.33"/>
    </reaction>
</comment>
<keyword evidence="9 16" id="KW-0547">Nucleotide-binding</keyword>
<evidence type="ECO:0000313" key="18">
    <source>
        <dbReference type="Proteomes" id="UP000886796"/>
    </source>
</evidence>
<comment type="pathway">
    <text evidence="4 16">Cofactor biosynthesis; coenzyme A biosynthesis; CoA from (R)-pantothenate: step 1/5.</text>
</comment>
<sequence length="256" mass="27527">MILAIDIGNTNIVMGCFQDSKILFRERVSTKHTATDLEYAVTIKTALEMHHMNPQDIRGAIVSSVVPSVTNTFKRAIEKFCKVKPLVVGPGIKTGLKIRIDNPAQLGSDLVVDAVAGCQEYPAPMIIIDMGTATTFSVIDKNHNYLGGLITTGMAVSAEALVSRTSQLPRVSFDPPKSIIGTNTVECIKSGLMYGSASMIDGLIDRIQAEMGENCTVIATGGLAGQVVPLCRNSVILDDDLLLKGLMLIYQKNTEK</sequence>
<evidence type="ECO:0000256" key="11">
    <source>
        <dbReference type="ARBA" id="ARBA00022840"/>
    </source>
</evidence>
<evidence type="ECO:0000256" key="1">
    <source>
        <dbReference type="ARBA" id="ARBA00001206"/>
    </source>
</evidence>
<evidence type="ECO:0000256" key="9">
    <source>
        <dbReference type="ARBA" id="ARBA00022741"/>
    </source>
</evidence>
<comment type="caution">
    <text evidence="17">The sequence shown here is derived from an EMBL/GenBank/DDBJ whole genome shotgun (WGS) entry which is preliminary data.</text>
</comment>
<dbReference type="Gene3D" id="3.30.420.40">
    <property type="match status" value="2"/>
</dbReference>
<dbReference type="Proteomes" id="UP000886796">
    <property type="component" value="Unassembled WGS sequence"/>
</dbReference>
<comment type="caution">
    <text evidence="16">Lacks conserved residue(s) required for the propagation of feature annotation.</text>
</comment>
<evidence type="ECO:0000256" key="15">
    <source>
        <dbReference type="ARBA" id="ARBA00040883"/>
    </source>
</evidence>
<dbReference type="NCBIfam" id="NF009848">
    <property type="entry name" value="PRK13318.1-6"/>
    <property type="match status" value="1"/>
</dbReference>
<keyword evidence="11 16" id="KW-0067">ATP-binding</keyword>
<dbReference type="InterPro" id="IPR004619">
    <property type="entry name" value="Type_III_PanK"/>
</dbReference>
<accession>A0A9D0Z4R5</accession>
<evidence type="ECO:0000256" key="14">
    <source>
        <dbReference type="ARBA" id="ARBA00038036"/>
    </source>
</evidence>
<feature type="active site" description="Proton acceptor" evidence="16">
    <location>
        <position position="109"/>
    </location>
</feature>
<protein>
    <recommendedName>
        <fullName evidence="15 16">Type III pantothenate kinase</fullName>
        <ecNumber evidence="6 16">2.7.1.33</ecNumber>
    </recommendedName>
    <alternativeName>
        <fullName evidence="16">PanK-III</fullName>
    </alternativeName>
    <alternativeName>
        <fullName evidence="16">Pantothenic acid kinase</fullName>
    </alternativeName>
</protein>
<dbReference type="AlphaFoldDB" id="A0A9D0Z4R5"/>
<dbReference type="NCBIfam" id="TIGR00671">
    <property type="entry name" value="baf"/>
    <property type="match status" value="1"/>
</dbReference>
<dbReference type="SUPFAM" id="SSF53067">
    <property type="entry name" value="Actin-like ATPase domain"/>
    <property type="match status" value="2"/>
</dbReference>
<dbReference type="EC" id="2.7.1.33" evidence="6 16"/>
<dbReference type="Pfam" id="PF03309">
    <property type="entry name" value="Pan_kinase"/>
    <property type="match status" value="1"/>
</dbReference>
<comment type="similarity">
    <text evidence="14 16">Belongs to the type III pantothenate kinase family.</text>
</comment>
<keyword evidence="13 16" id="KW-0173">Coenzyme A biosynthesis</keyword>
<evidence type="ECO:0000256" key="8">
    <source>
        <dbReference type="ARBA" id="ARBA00022679"/>
    </source>
</evidence>